<evidence type="ECO:0000256" key="2">
    <source>
        <dbReference type="SAM" id="SignalP"/>
    </source>
</evidence>
<feature type="domain" description="VWFA" evidence="3">
    <location>
        <begin position="165"/>
        <end position="357"/>
    </location>
</feature>
<reference evidence="4 5" key="1">
    <citation type="submission" date="2018-10" db="EMBL/GenBank/DDBJ databases">
        <title>Phylogenomics of Brevibacillus.</title>
        <authorList>
            <person name="Dunlap C."/>
        </authorList>
    </citation>
    <scope>NUCLEOTIDE SEQUENCE [LARGE SCALE GENOMIC DNA]</scope>
    <source>
        <strain evidence="4 5">JCM 15085</strain>
    </source>
</reference>
<feature type="signal peptide" evidence="2">
    <location>
        <begin position="1"/>
        <end position="25"/>
    </location>
</feature>
<dbReference type="InterPro" id="IPR036465">
    <property type="entry name" value="vWFA_dom_sf"/>
</dbReference>
<accession>A0A3M8BZJ2</accession>
<gene>
    <name evidence="4" type="ORF">EDM58_24980</name>
</gene>
<feature type="region of interest" description="Disordered" evidence="1">
    <location>
        <begin position="39"/>
        <end position="70"/>
    </location>
</feature>
<evidence type="ECO:0000256" key="1">
    <source>
        <dbReference type="SAM" id="MobiDB-lite"/>
    </source>
</evidence>
<organism evidence="4 5">
    <name type="scientific">Brevibacillus panacihumi</name>
    <dbReference type="NCBI Taxonomy" id="497735"/>
    <lineage>
        <taxon>Bacteria</taxon>
        <taxon>Bacillati</taxon>
        <taxon>Bacillota</taxon>
        <taxon>Bacilli</taxon>
        <taxon>Bacillales</taxon>
        <taxon>Paenibacillaceae</taxon>
        <taxon>Brevibacillus</taxon>
    </lineage>
</organism>
<feature type="compositionally biased region" description="Low complexity" evidence="1">
    <location>
        <begin position="46"/>
        <end position="68"/>
    </location>
</feature>
<dbReference type="SUPFAM" id="SSF53300">
    <property type="entry name" value="vWA-like"/>
    <property type="match status" value="1"/>
</dbReference>
<proteinExistence type="predicted"/>
<dbReference type="EMBL" id="RHHT01000084">
    <property type="protein sequence ID" value="RNB68115.1"/>
    <property type="molecule type" value="Genomic_DNA"/>
</dbReference>
<dbReference type="Proteomes" id="UP000281915">
    <property type="component" value="Unassembled WGS sequence"/>
</dbReference>
<evidence type="ECO:0000259" key="3">
    <source>
        <dbReference type="PROSITE" id="PS50234"/>
    </source>
</evidence>
<dbReference type="Gene3D" id="3.40.50.410">
    <property type="entry name" value="von Willebrand factor, type A domain"/>
    <property type="match status" value="1"/>
</dbReference>
<keyword evidence="2" id="KW-0732">Signal</keyword>
<sequence length="503" mass="55780">MVMRKLPILFLVTALFLSASGCSEAVPEANQNEAIPTIETQESQNSSSEPATATPSPSSAPAEGTAPALPKPPVALEEILSYEEPAGLFAGSNYDESRVKAELDKLSKGMADEDIFARLLQLIGENYQEEKGTFDRLEQVNYRQALLSIDPADPASAPATERKMNIEVVLDASGSMAGKVNGGVKMELAKKSIQDFLASSSQQSNVGLRVFGHKGSGADKDKGLSCAQTELVYPLGSYDATRFQTSLQSFGPKGWTGIATALEAARDDLKNVHSEGAETIIYLVTDGIETCGGNPVEVAKSLHQLDLKAVVNVIGFDVDDEAQRQLKSVAEAGGGTYTTVKDKKALEQVFKKYLEELYQENSNWMQEAIDDVWNQYETEEKELIDTRKQMLHKVSAEYDRLKAAVSYLREKDLLEKKQKSQLLSWIDDRWLNLSTYADDRWEDIGHRMDTEWINASQEVEHRWMENGRILDSKSGKIALRIPSLRVPKIRVKPVRIKPIRTDF</sequence>
<feature type="chain" id="PRO_5017934332" evidence="2">
    <location>
        <begin position="26"/>
        <end position="503"/>
    </location>
</feature>
<evidence type="ECO:0000313" key="4">
    <source>
        <dbReference type="EMBL" id="RNB68115.1"/>
    </source>
</evidence>
<dbReference type="PROSITE" id="PS50234">
    <property type="entry name" value="VWFA"/>
    <property type="match status" value="1"/>
</dbReference>
<dbReference type="SMART" id="SM00327">
    <property type="entry name" value="VWA"/>
    <property type="match status" value="1"/>
</dbReference>
<dbReference type="AlphaFoldDB" id="A0A3M8BZJ2"/>
<evidence type="ECO:0000313" key="5">
    <source>
        <dbReference type="Proteomes" id="UP000281915"/>
    </source>
</evidence>
<name>A0A3M8BZJ2_9BACL</name>
<comment type="caution">
    <text evidence="4">The sequence shown here is derived from an EMBL/GenBank/DDBJ whole genome shotgun (WGS) entry which is preliminary data.</text>
</comment>
<protein>
    <submittedName>
        <fullName evidence="4">VWA domain-containing protein</fullName>
    </submittedName>
</protein>
<dbReference type="Pfam" id="PF00092">
    <property type="entry name" value="VWA"/>
    <property type="match status" value="1"/>
</dbReference>
<dbReference type="PROSITE" id="PS51257">
    <property type="entry name" value="PROKAR_LIPOPROTEIN"/>
    <property type="match status" value="1"/>
</dbReference>
<dbReference type="InterPro" id="IPR002035">
    <property type="entry name" value="VWF_A"/>
</dbReference>